<organism evidence="10 11">
    <name type="scientific">Rhodoglobus vestalii</name>
    <dbReference type="NCBI Taxonomy" id="193384"/>
    <lineage>
        <taxon>Bacteria</taxon>
        <taxon>Bacillati</taxon>
        <taxon>Actinomycetota</taxon>
        <taxon>Actinomycetes</taxon>
        <taxon>Micrococcales</taxon>
        <taxon>Microbacteriaceae</taxon>
        <taxon>Rhodoglobus</taxon>
    </lineage>
</organism>
<dbReference type="GO" id="GO:0006302">
    <property type="term" value="P:double-strand break repair"/>
    <property type="evidence" value="ECO:0007669"/>
    <property type="project" value="TreeGrafter"/>
</dbReference>
<dbReference type="PANTHER" id="PTHR10133:SF27">
    <property type="entry name" value="DNA POLYMERASE NU"/>
    <property type="match status" value="1"/>
</dbReference>
<dbReference type="Gene3D" id="3.30.70.370">
    <property type="match status" value="1"/>
</dbReference>
<evidence type="ECO:0000256" key="8">
    <source>
        <dbReference type="ARBA" id="ARBA00049244"/>
    </source>
</evidence>
<evidence type="ECO:0000256" key="6">
    <source>
        <dbReference type="ARBA" id="ARBA00022932"/>
    </source>
</evidence>
<dbReference type="InterPro" id="IPR001098">
    <property type="entry name" value="DNA-dir_DNA_pol_A_palm_dom"/>
</dbReference>
<evidence type="ECO:0000256" key="5">
    <source>
        <dbReference type="ARBA" id="ARBA00022705"/>
    </source>
</evidence>
<dbReference type="InterPro" id="IPR019760">
    <property type="entry name" value="DNA-dir_DNA_pol_A_CS"/>
</dbReference>
<evidence type="ECO:0000256" key="1">
    <source>
        <dbReference type="ARBA" id="ARBA00007705"/>
    </source>
</evidence>
<comment type="caution">
    <text evidence="10">The sequence shown here is derived from an EMBL/GenBank/DDBJ whole genome shotgun (WGS) entry which is preliminary data.</text>
</comment>
<dbReference type="RefSeq" id="WP_141991293.1">
    <property type="nucleotide sequence ID" value="NZ_VFRA01000001.1"/>
</dbReference>
<keyword evidence="3" id="KW-0808">Transferase</keyword>
<dbReference type="EC" id="2.7.7.7" evidence="2"/>
<keyword evidence="4" id="KW-0548">Nucleotidyltransferase</keyword>
<dbReference type="EMBL" id="VFRA01000001">
    <property type="protein sequence ID" value="TQO21089.1"/>
    <property type="molecule type" value="Genomic_DNA"/>
</dbReference>
<feature type="domain" description="DNA-directed DNA polymerase family A palm" evidence="9">
    <location>
        <begin position="292"/>
        <end position="486"/>
    </location>
</feature>
<accession>A0A8H2K902</accession>
<evidence type="ECO:0000259" key="9">
    <source>
        <dbReference type="SMART" id="SM00482"/>
    </source>
</evidence>
<dbReference type="GO" id="GO:0003677">
    <property type="term" value="F:DNA binding"/>
    <property type="evidence" value="ECO:0007669"/>
    <property type="project" value="UniProtKB-KW"/>
</dbReference>
<dbReference type="PANTHER" id="PTHR10133">
    <property type="entry name" value="DNA POLYMERASE I"/>
    <property type="match status" value="1"/>
</dbReference>
<evidence type="ECO:0000256" key="7">
    <source>
        <dbReference type="ARBA" id="ARBA00023125"/>
    </source>
</evidence>
<sequence length="519" mass="56304">MSRLTRAALPALSAWLTEKRPLGFSLTQTQIAVAASDGTSWVSNLGHDEFSREILTMLGNSGRRIWSEMAGRAAIRLARTLNLEVGELDWMSDVTTARNVVYPGVPFTPNNRGAALNAVAAARFMVGLTADAPLPTRDAVLSSCAQEKLWRPRQARGWRVDVALLERELAAATTAQARARAELGFDMTDTSTASGSAAIHEWLARVGIAVVDRNNNPSLVRDNYDKTVIPKTPEAAQAWATFRRVRSIASRIGKLREIKAALRGDRIFSTVFIRSTRTGRGTVVKPALQNINRDLRPLLIADEGRVLCSLDFEQVEPRVLAALAGDTAMAAALEAGDIYAELAKTINGPACLDAEGIVTAEARAQAKAALLGILYGKGIPAIASSLGVDRTRAKWIIDSMWDAYPGLRQYVDGLRADMIAGTPDLTPDGRPLPRVKELHVILNHRIQSSAADVFYQAIARVAAHIPTDYLFLGIHDELVLSVPAGRTEFAKRALAEMNTVFHGIPIRGQAVELGIAWKK</sequence>
<dbReference type="PRINTS" id="PR00868">
    <property type="entry name" value="DNAPOLI"/>
</dbReference>
<comment type="similarity">
    <text evidence="1">Belongs to the DNA polymerase type-A family.</text>
</comment>
<evidence type="ECO:0000313" key="10">
    <source>
        <dbReference type="EMBL" id="TQO21089.1"/>
    </source>
</evidence>
<dbReference type="SMART" id="SM00482">
    <property type="entry name" value="POLAc"/>
    <property type="match status" value="1"/>
</dbReference>
<dbReference type="Pfam" id="PF00476">
    <property type="entry name" value="DNA_pol_A"/>
    <property type="match status" value="1"/>
</dbReference>
<keyword evidence="5" id="KW-0235">DNA replication</keyword>
<gene>
    <name evidence="10" type="ORF">FB472_2759</name>
</gene>
<name>A0A8H2K902_9MICO</name>
<reference evidence="10 11" key="1">
    <citation type="submission" date="2019-06" db="EMBL/GenBank/DDBJ databases">
        <title>Sequencing the genomes of 1000 actinobacteria strains.</title>
        <authorList>
            <person name="Klenk H.-P."/>
        </authorList>
    </citation>
    <scope>NUCLEOTIDE SEQUENCE [LARGE SCALE GENOMIC DNA]</scope>
    <source>
        <strain evidence="10 11">DSM 21947</strain>
    </source>
</reference>
<dbReference type="GO" id="GO:0003887">
    <property type="term" value="F:DNA-directed DNA polymerase activity"/>
    <property type="evidence" value="ECO:0007669"/>
    <property type="project" value="UniProtKB-KW"/>
</dbReference>
<keyword evidence="11" id="KW-1185">Reference proteome</keyword>
<dbReference type="Gene3D" id="1.10.150.20">
    <property type="entry name" value="5' to 3' exonuclease, C-terminal subdomain"/>
    <property type="match status" value="1"/>
</dbReference>
<dbReference type="OrthoDB" id="5196455at2"/>
<keyword evidence="7" id="KW-0238">DNA-binding</keyword>
<dbReference type="InterPro" id="IPR002298">
    <property type="entry name" value="DNA_polymerase_A"/>
</dbReference>
<dbReference type="Proteomes" id="UP000316560">
    <property type="component" value="Unassembled WGS sequence"/>
</dbReference>
<proteinExistence type="inferred from homology"/>
<evidence type="ECO:0000256" key="4">
    <source>
        <dbReference type="ARBA" id="ARBA00022695"/>
    </source>
</evidence>
<comment type="catalytic activity">
    <reaction evidence="8">
        <text>DNA(n) + a 2'-deoxyribonucleoside 5'-triphosphate = DNA(n+1) + diphosphate</text>
        <dbReference type="Rhea" id="RHEA:22508"/>
        <dbReference type="Rhea" id="RHEA-COMP:17339"/>
        <dbReference type="Rhea" id="RHEA-COMP:17340"/>
        <dbReference type="ChEBI" id="CHEBI:33019"/>
        <dbReference type="ChEBI" id="CHEBI:61560"/>
        <dbReference type="ChEBI" id="CHEBI:173112"/>
        <dbReference type="EC" id="2.7.7.7"/>
    </reaction>
</comment>
<dbReference type="SUPFAM" id="SSF56672">
    <property type="entry name" value="DNA/RNA polymerases"/>
    <property type="match status" value="1"/>
</dbReference>
<dbReference type="InterPro" id="IPR043502">
    <property type="entry name" value="DNA/RNA_pol_sf"/>
</dbReference>
<dbReference type="AlphaFoldDB" id="A0A8H2K902"/>
<keyword evidence="6" id="KW-0239">DNA-directed DNA polymerase</keyword>
<evidence type="ECO:0000256" key="3">
    <source>
        <dbReference type="ARBA" id="ARBA00022679"/>
    </source>
</evidence>
<dbReference type="GO" id="GO:0006261">
    <property type="term" value="P:DNA-templated DNA replication"/>
    <property type="evidence" value="ECO:0007669"/>
    <property type="project" value="InterPro"/>
</dbReference>
<evidence type="ECO:0000313" key="11">
    <source>
        <dbReference type="Proteomes" id="UP000316560"/>
    </source>
</evidence>
<evidence type="ECO:0000256" key="2">
    <source>
        <dbReference type="ARBA" id="ARBA00012417"/>
    </source>
</evidence>
<protein>
    <recommendedName>
        <fullName evidence="2">DNA-directed DNA polymerase</fullName>
        <ecNumber evidence="2">2.7.7.7</ecNumber>
    </recommendedName>
</protein>
<dbReference type="PROSITE" id="PS00447">
    <property type="entry name" value="DNA_POLYMERASE_A"/>
    <property type="match status" value="1"/>
</dbReference>